<comment type="cofactor">
    <cofactor evidence="1">
        <name>Mn(2+)</name>
        <dbReference type="ChEBI" id="CHEBI:29035"/>
    </cofactor>
</comment>
<feature type="domain" description="PAP-associated" evidence="9">
    <location>
        <begin position="267"/>
        <end position="294"/>
    </location>
</feature>
<evidence type="ECO:0000313" key="11">
    <source>
        <dbReference type="EMBL" id="PAV90388.1"/>
    </source>
</evidence>
<dbReference type="GO" id="GO:1990817">
    <property type="term" value="F:poly(A) RNA polymerase activity"/>
    <property type="evidence" value="ECO:0007669"/>
    <property type="project" value="UniProtKB-ARBA"/>
</dbReference>
<dbReference type="EMBL" id="LIAE01006377">
    <property type="protein sequence ID" value="PAV90388.1"/>
    <property type="molecule type" value="Genomic_DNA"/>
</dbReference>
<dbReference type="InterPro" id="IPR002058">
    <property type="entry name" value="PAP_assoc"/>
</dbReference>
<evidence type="ECO:0000256" key="6">
    <source>
        <dbReference type="ARBA" id="ARBA00022723"/>
    </source>
</evidence>
<evidence type="ECO:0000256" key="7">
    <source>
        <dbReference type="ARBA" id="ARBA00022842"/>
    </source>
</evidence>
<dbReference type="PANTHER" id="PTHR12271:SF40">
    <property type="entry name" value="POLY(A) RNA POLYMERASE GLD2"/>
    <property type="match status" value="1"/>
</dbReference>
<keyword evidence="7" id="KW-0460">Magnesium</keyword>
<evidence type="ECO:0000256" key="5">
    <source>
        <dbReference type="ARBA" id="ARBA00022679"/>
    </source>
</evidence>
<dbReference type="Gene3D" id="1.10.1410.10">
    <property type="match status" value="1"/>
</dbReference>
<reference evidence="11 12" key="1">
    <citation type="journal article" date="2017" name="Curr. Biol.">
        <title>Genome architecture and evolution of a unichromosomal asexual nematode.</title>
        <authorList>
            <person name="Fradin H."/>
            <person name="Zegar C."/>
            <person name="Gutwein M."/>
            <person name="Lucas J."/>
            <person name="Kovtun M."/>
            <person name="Corcoran D."/>
            <person name="Baugh L.R."/>
            <person name="Kiontke K."/>
            <person name="Gunsalus K."/>
            <person name="Fitch D.H."/>
            <person name="Piano F."/>
        </authorList>
    </citation>
    <scope>NUCLEOTIDE SEQUENCE [LARGE SCALE GENOMIC DNA]</scope>
    <source>
        <strain evidence="11">PF1309</strain>
    </source>
</reference>
<organism evidence="11 12">
    <name type="scientific">Diploscapter pachys</name>
    <dbReference type="NCBI Taxonomy" id="2018661"/>
    <lineage>
        <taxon>Eukaryota</taxon>
        <taxon>Metazoa</taxon>
        <taxon>Ecdysozoa</taxon>
        <taxon>Nematoda</taxon>
        <taxon>Chromadorea</taxon>
        <taxon>Rhabditida</taxon>
        <taxon>Rhabditina</taxon>
        <taxon>Rhabditomorpha</taxon>
        <taxon>Rhabditoidea</taxon>
        <taxon>Rhabditidae</taxon>
        <taxon>Diploscapter</taxon>
    </lineage>
</organism>
<feature type="domain" description="Poly(A) RNA polymerase mitochondrial-like central palm" evidence="10">
    <location>
        <begin position="14"/>
        <end position="159"/>
    </location>
</feature>
<dbReference type="GO" id="GO:0046872">
    <property type="term" value="F:metal ion binding"/>
    <property type="evidence" value="ECO:0007669"/>
    <property type="project" value="UniProtKB-KW"/>
</dbReference>
<dbReference type="Pfam" id="PF03828">
    <property type="entry name" value="PAP_assoc"/>
    <property type="match status" value="1"/>
</dbReference>
<dbReference type="Pfam" id="PF22600">
    <property type="entry name" value="MTPAP-like_central"/>
    <property type="match status" value="1"/>
</dbReference>
<dbReference type="InterPro" id="IPR043519">
    <property type="entry name" value="NT_sf"/>
</dbReference>
<gene>
    <name evidence="11" type="ORF">WR25_06542</name>
</gene>
<keyword evidence="5" id="KW-0808">Transferase</keyword>
<dbReference type="AlphaFoldDB" id="A0A2A2LW63"/>
<protein>
    <submittedName>
        <fullName evidence="11">Uncharacterized protein</fullName>
    </submittedName>
</protein>
<name>A0A2A2LW63_9BILA</name>
<evidence type="ECO:0000256" key="3">
    <source>
        <dbReference type="ARBA" id="ARBA00004496"/>
    </source>
</evidence>
<comment type="cofactor">
    <cofactor evidence="2">
        <name>Mg(2+)</name>
        <dbReference type="ChEBI" id="CHEBI:18420"/>
    </cofactor>
</comment>
<keyword evidence="4" id="KW-0963">Cytoplasm</keyword>
<comment type="caution">
    <text evidence="11">The sequence shown here is derived from an EMBL/GenBank/DDBJ whole genome shotgun (WGS) entry which is preliminary data.</text>
</comment>
<dbReference type="InterPro" id="IPR054708">
    <property type="entry name" value="MTPAP-like_central"/>
</dbReference>
<dbReference type="SUPFAM" id="SSF81301">
    <property type="entry name" value="Nucleotidyltransferase"/>
    <property type="match status" value="1"/>
</dbReference>
<dbReference type="GO" id="GO:0031123">
    <property type="term" value="P:RNA 3'-end processing"/>
    <property type="evidence" value="ECO:0007669"/>
    <property type="project" value="TreeGrafter"/>
</dbReference>
<evidence type="ECO:0000256" key="1">
    <source>
        <dbReference type="ARBA" id="ARBA00001936"/>
    </source>
</evidence>
<evidence type="ECO:0000256" key="4">
    <source>
        <dbReference type="ARBA" id="ARBA00022490"/>
    </source>
</evidence>
<evidence type="ECO:0000256" key="8">
    <source>
        <dbReference type="ARBA" id="ARBA00038491"/>
    </source>
</evidence>
<dbReference type="SUPFAM" id="SSF81631">
    <property type="entry name" value="PAP/OAS1 substrate-binding domain"/>
    <property type="match status" value="1"/>
</dbReference>
<dbReference type="GO" id="GO:0050265">
    <property type="term" value="F:RNA uridylyltransferase activity"/>
    <property type="evidence" value="ECO:0007669"/>
    <property type="project" value="TreeGrafter"/>
</dbReference>
<sequence length="323" mass="38358">MSRSDHSSHQRLITEIYKLYDNNKPSSSDVYRLHEYRRIIENRVELLFKKLKLKDRDFHVLPTGSSQTNLAHRGADIDFVIWIFDKDREEWGYRNGDRMHERRSDDYSKEALSARILNYLREYSEEDFGTLKSNDFIPARIPLHRLVIEENNKQLDISVHISDRLPYAHSAAYFLQACCETNDDFAVLALIVKKWADGRKIKDSPNGYFNGYALVLMLLVYLVEIEGAIPDLLRLYPDRFGPHYDISELNFKRILPRRPAPTTNPKSVAELFRDFLRFYACFDFDRFAISIDRGFIERCQHISKKFYLQFLRKFSKYSYLEYS</sequence>
<evidence type="ECO:0000259" key="10">
    <source>
        <dbReference type="Pfam" id="PF22600"/>
    </source>
</evidence>
<comment type="similarity">
    <text evidence="8">Belongs to the DNA polymerase type-B-like family. GLD2 subfamily.</text>
</comment>
<dbReference type="Gene3D" id="3.30.460.10">
    <property type="entry name" value="Beta Polymerase, domain 2"/>
    <property type="match status" value="1"/>
</dbReference>
<keyword evidence="6" id="KW-0479">Metal-binding</keyword>
<evidence type="ECO:0000259" key="9">
    <source>
        <dbReference type="Pfam" id="PF03828"/>
    </source>
</evidence>
<accession>A0A2A2LW63</accession>
<keyword evidence="12" id="KW-1185">Reference proteome</keyword>
<proteinExistence type="inferred from homology"/>
<dbReference type="Proteomes" id="UP000218231">
    <property type="component" value="Unassembled WGS sequence"/>
</dbReference>
<evidence type="ECO:0000256" key="2">
    <source>
        <dbReference type="ARBA" id="ARBA00001946"/>
    </source>
</evidence>
<evidence type="ECO:0000313" key="12">
    <source>
        <dbReference type="Proteomes" id="UP000218231"/>
    </source>
</evidence>
<comment type="subcellular location">
    <subcellularLocation>
        <location evidence="3">Cytoplasm</location>
    </subcellularLocation>
</comment>
<dbReference type="GO" id="GO:0005737">
    <property type="term" value="C:cytoplasm"/>
    <property type="evidence" value="ECO:0007669"/>
    <property type="project" value="UniProtKB-SubCell"/>
</dbReference>
<dbReference type="PANTHER" id="PTHR12271">
    <property type="entry name" value="POLY A POLYMERASE CID PAP -RELATED"/>
    <property type="match status" value="1"/>
</dbReference>
<dbReference type="STRING" id="2018661.A0A2A2LW63"/>